<protein>
    <recommendedName>
        <fullName evidence="1">DUF58 domain-containing protein</fullName>
    </recommendedName>
</protein>
<dbReference type="PANTHER" id="PTHR33608:SF7">
    <property type="entry name" value="DUF58 DOMAIN-CONTAINING PROTEIN"/>
    <property type="match status" value="1"/>
</dbReference>
<dbReference type="InterPro" id="IPR036465">
    <property type="entry name" value="vWFA_dom_sf"/>
</dbReference>
<gene>
    <name evidence="2" type="ORF">TBK1r_64590</name>
</gene>
<dbReference type="Pfam" id="PF01882">
    <property type="entry name" value="DUF58"/>
    <property type="match status" value="1"/>
</dbReference>
<reference evidence="2 3" key="1">
    <citation type="submission" date="2019-02" db="EMBL/GenBank/DDBJ databases">
        <title>Deep-cultivation of Planctomycetes and their phenomic and genomic characterization uncovers novel biology.</title>
        <authorList>
            <person name="Wiegand S."/>
            <person name="Jogler M."/>
            <person name="Boedeker C."/>
            <person name="Pinto D."/>
            <person name="Vollmers J."/>
            <person name="Rivas-Marin E."/>
            <person name="Kohn T."/>
            <person name="Peeters S.H."/>
            <person name="Heuer A."/>
            <person name="Rast P."/>
            <person name="Oberbeckmann S."/>
            <person name="Bunk B."/>
            <person name="Jeske O."/>
            <person name="Meyerdierks A."/>
            <person name="Storesund J.E."/>
            <person name="Kallscheuer N."/>
            <person name="Luecker S."/>
            <person name="Lage O.M."/>
            <person name="Pohl T."/>
            <person name="Merkel B.J."/>
            <person name="Hornburger P."/>
            <person name="Mueller R.-W."/>
            <person name="Bruemmer F."/>
            <person name="Labrenz M."/>
            <person name="Spormann A.M."/>
            <person name="Op den Camp H."/>
            <person name="Overmann J."/>
            <person name="Amann R."/>
            <person name="Jetten M.S.M."/>
            <person name="Mascher T."/>
            <person name="Medema M.H."/>
            <person name="Devos D.P."/>
            <person name="Kaster A.-K."/>
            <person name="Ovreas L."/>
            <person name="Rohde M."/>
            <person name="Galperin M.Y."/>
            <person name="Jogler C."/>
        </authorList>
    </citation>
    <scope>NUCLEOTIDE SEQUENCE [LARGE SCALE GENOMIC DNA]</scope>
    <source>
        <strain evidence="2 3">TBK1r</strain>
    </source>
</reference>
<sequence length="313" mass="34816">MSNLSSSHTQPYVSRFFDASALAGFEQMRFSPRRAVDGSFSGRHISRRRGGAGEFVDYREYSPGDDVRRIDWKAMGRMGRAYLKIFQDDTDLNCTLVLDGSGSMAQGGITRGSRQDLRGSKFEWMQHFATALSHLIVFGRDAAGLAVIGQGLDDYLAPSSSLQTRQLMHHTIEQLTPAGATGLAQGLEDLLNRSTRRGVLVMLSDFLVDSMDEVVARLRNFRARGWEVITLHLIHPDEQNLPDGNAFRFAGLEGDGVVNCQLSEVRRAYQQRFEALADSTRKVLSGTGCDYYRVSTSESYLDVLRSFLVVRGA</sequence>
<dbReference type="PANTHER" id="PTHR33608">
    <property type="entry name" value="BLL2464 PROTEIN"/>
    <property type="match status" value="1"/>
</dbReference>
<proteinExistence type="predicted"/>
<dbReference type="EMBL" id="CP036432">
    <property type="protein sequence ID" value="QDV87429.1"/>
    <property type="molecule type" value="Genomic_DNA"/>
</dbReference>
<dbReference type="Proteomes" id="UP000318081">
    <property type="component" value="Chromosome"/>
</dbReference>
<feature type="domain" description="DUF58" evidence="1">
    <location>
        <begin position="57"/>
        <end position="273"/>
    </location>
</feature>
<evidence type="ECO:0000259" key="1">
    <source>
        <dbReference type="Pfam" id="PF01882"/>
    </source>
</evidence>
<dbReference type="SUPFAM" id="SSF53300">
    <property type="entry name" value="vWA-like"/>
    <property type="match status" value="1"/>
</dbReference>
<dbReference type="Gene3D" id="3.40.50.410">
    <property type="entry name" value="von Willebrand factor, type A domain"/>
    <property type="match status" value="1"/>
</dbReference>
<dbReference type="RefSeq" id="WP_145219107.1">
    <property type="nucleotide sequence ID" value="NZ_CP036432.1"/>
</dbReference>
<accession>A0ABX5Y5P0</accession>
<evidence type="ECO:0000313" key="2">
    <source>
        <dbReference type="EMBL" id="QDV87429.1"/>
    </source>
</evidence>
<evidence type="ECO:0000313" key="3">
    <source>
        <dbReference type="Proteomes" id="UP000318081"/>
    </source>
</evidence>
<organism evidence="2 3">
    <name type="scientific">Stieleria magnilauensis</name>
    <dbReference type="NCBI Taxonomy" id="2527963"/>
    <lineage>
        <taxon>Bacteria</taxon>
        <taxon>Pseudomonadati</taxon>
        <taxon>Planctomycetota</taxon>
        <taxon>Planctomycetia</taxon>
        <taxon>Pirellulales</taxon>
        <taxon>Pirellulaceae</taxon>
        <taxon>Stieleria</taxon>
    </lineage>
</organism>
<dbReference type="InterPro" id="IPR002881">
    <property type="entry name" value="DUF58"/>
</dbReference>
<name>A0ABX5Y5P0_9BACT</name>
<keyword evidence="3" id="KW-1185">Reference proteome</keyword>